<evidence type="ECO:0008006" key="12">
    <source>
        <dbReference type="Google" id="ProtNLM"/>
    </source>
</evidence>
<feature type="domain" description="Polysaccharide lyase family 8 C-terminal" evidence="7">
    <location>
        <begin position="607"/>
        <end position="667"/>
    </location>
</feature>
<evidence type="ECO:0000259" key="6">
    <source>
        <dbReference type="Pfam" id="PF02278"/>
    </source>
</evidence>
<dbReference type="Pfam" id="PF24517">
    <property type="entry name" value="CBM96"/>
    <property type="match status" value="2"/>
</dbReference>
<dbReference type="InterPro" id="IPR004103">
    <property type="entry name" value="Lyase_8_C"/>
</dbReference>
<evidence type="ECO:0000256" key="5">
    <source>
        <dbReference type="ARBA" id="ARBA00023239"/>
    </source>
</evidence>
<proteinExistence type="inferred from homology"/>
<dbReference type="Pfam" id="PF08124">
    <property type="entry name" value="Lyase_8_N"/>
    <property type="match status" value="1"/>
</dbReference>
<dbReference type="Gene3D" id="1.50.10.100">
    <property type="entry name" value="Chondroitin AC/alginate lyase"/>
    <property type="match status" value="1"/>
</dbReference>
<dbReference type="SUPFAM" id="SSF49863">
    <property type="entry name" value="Hyaluronate lyase-like, C-terminal domain"/>
    <property type="match status" value="1"/>
</dbReference>
<evidence type="ECO:0000256" key="1">
    <source>
        <dbReference type="ARBA" id="ARBA00004613"/>
    </source>
</evidence>
<keyword evidence="11" id="KW-1185">Reference proteome</keyword>
<dbReference type="Pfam" id="PF02884">
    <property type="entry name" value="Lyase_8_C"/>
    <property type="match status" value="1"/>
</dbReference>
<feature type="domain" description="Polysaccharide lyase 8 N-terminal alpha-helical" evidence="8">
    <location>
        <begin position="78"/>
        <end position="304"/>
    </location>
</feature>
<feature type="domain" description="Polysaccharide lyase family 8 central" evidence="6">
    <location>
        <begin position="349"/>
        <end position="592"/>
    </location>
</feature>
<evidence type="ECO:0000259" key="8">
    <source>
        <dbReference type="Pfam" id="PF08124"/>
    </source>
</evidence>
<dbReference type="InterPro" id="IPR011071">
    <property type="entry name" value="Lyase_8-like_C"/>
</dbReference>
<dbReference type="InterPro" id="IPR055372">
    <property type="entry name" value="CBM96"/>
</dbReference>
<evidence type="ECO:0000256" key="2">
    <source>
        <dbReference type="ARBA" id="ARBA00006699"/>
    </source>
</evidence>
<dbReference type="SUPFAM" id="SSF48230">
    <property type="entry name" value="Chondroitin AC/alginate lyase"/>
    <property type="match status" value="1"/>
</dbReference>
<keyword evidence="3" id="KW-0964">Secreted</keyword>
<comment type="subcellular location">
    <subcellularLocation>
        <location evidence="1">Secreted</location>
    </subcellularLocation>
</comment>
<dbReference type="InterPro" id="IPR038970">
    <property type="entry name" value="Lyase_8"/>
</dbReference>
<feature type="domain" description="Carbohydrate-binding module family 96" evidence="9">
    <location>
        <begin position="876"/>
        <end position="1031"/>
    </location>
</feature>
<gene>
    <name evidence="10" type="ORF">GCM10011357_14620</name>
</gene>
<dbReference type="InterPro" id="IPR003159">
    <property type="entry name" value="Lyase_8_central_dom"/>
</dbReference>
<protein>
    <recommendedName>
        <fullName evidence="12">Chondroitin AC lyase</fullName>
    </recommendedName>
</protein>
<evidence type="ECO:0000256" key="3">
    <source>
        <dbReference type="ARBA" id="ARBA00022525"/>
    </source>
</evidence>
<evidence type="ECO:0000256" key="4">
    <source>
        <dbReference type="ARBA" id="ARBA00022729"/>
    </source>
</evidence>
<dbReference type="EMBL" id="BMGJ01000004">
    <property type="protein sequence ID" value="GGD60437.1"/>
    <property type="molecule type" value="Genomic_DNA"/>
</dbReference>
<feature type="domain" description="Carbohydrate-binding module family 96" evidence="9">
    <location>
        <begin position="722"/>
        <end position="873"/>
    </location>
</feature>
<dbReference type="Gene3D" id="2.70.98.10">
    <property type="match status" value="1"/>
</dbReference>
<dbReference type="Gene3D" id="2.60.220.10">
    <property type="entry name" value="Polysaccharide lyase family 8-like, C-terminal"/>
    <property type="match status" value="1"/>
</dbReference>
<dbReference type="NCBIfam" id="NF033679">
    <property type="entry name" value="DNRLRE_dom"/>
    <property type="match status" value="2"/>
</dbReference>
<dbReference type="SUPFAM" id="SSF74650">
    <property type="entry name" value="Galactose mutarotase-like"/>
    <property type="match status" value="1"/>
</dbReference>
<dbReference type="Proteomes" id="UP000614272">
    <property type="component" value="Unassembled WGS sequence"/>
</dbReference>
<comment type="similarity">
    <text evidence="2">Belongs to the polysaccharide lyase 8 family.</text>
</comment>
<dbReference type="Pfam" id="PF02278">
    <property type="entry name" value="Lyase_8"/>
    <property type="match status" value="1"/>
</dbReference>
<dbReference type="PANTHER" id="PTHR38481">
    <property type="entry name" value="HYALURONATE LYASE"/>
    <property type="match status" value="1"/>
</dbReference>
<name>A0ABQ1R8Y6_9ALTE</name>
<reference evidence="11" key="1">
    <citation type="journal article" date="2019" name="Int. J. Syst. Evol. Microbiol.">
        <title>The Global Catalogue of Microorganisms (GCM) 10K type strain sequencing project: providing services to taxonomists for standard genome sequencing and annotation.</title>
        <authorList>
            <consortium name="The Broad Institute Genomics Platform"/>
            <consortium name="The Broad Institute Genome Sequencing Center for Infectious Disease"/>
            <person name="Wu L."/>
            <person name="Ma J."/>
        </authorList>
    </citation>
    <scope>NUCLEOTIDE SEQUENCE [LARGE SCALE GENOMIC DNA]</scope>
    <source>
        <strain evidence="11">CGMCC 1.12923</strain>
    </source>
</reference>
<keyword evidence="4" id="KW-0732">Signal</keyword>
<dbReference type="InterPro" id="IPR012970">
    <property type="entry name" value="Lyase_8_alpha_N"/>
</dbReference>
<evidence type="ECO:0000313" key="10">
    <source>
        <dbReference type="EMBL" id="GGD60437.1"/>
    </source>
</evidence>
<organism evidence="10 11">
    <name type="scientific">Lacimicrobium alkaliphilum</name>
    <dbReference type="NCBI Taxonomy" id="1526571"/>
    <lineage>
        <taxon>Bacteria</taxon>
        <taxon>Pseudomonadati</taxon>
        <taxon>Pseudomonadota</taxon>
        <taxon>Gammaproteobacteria</taxon>
        <taxon>Alteromonadales</taxon>
        <taxon>Alteromonadaceae</taxon>
        <taxon>Lacimicrobium</taxon>
    </lineage>
</organism>
<evidence type="ECO:0000313" key="11">
    <source>
        <dbReference type="Proteomes" id="UP000614272"/>
    </source>
</evidence>
<keyword evidence="5" id="KW-0456">Lyase</keyword>
<dbReference type="RefSeq" id="WP_180237236.1">
    <property type="nucleotide sequence ID" value="NZ_BMGJ01000004.1"/>
</dbReference>
<evidence type="ECO:0000259" key="7">
    <source>
        <dbReference type="Pfam" id="PF02884"/>
    </source>
</evidence>
<dbReference type="PANTHER" id="PTHR38481:SF1">
    <property type="entry name" value="HYALURONATE LYASE"/>
    <property type="match status" value="1"/>
</dbReference>
<dbReference type="InterPro" id="IPR014718">
    <property type="entry name" value="GH-type_carb-bd"/>
</dbReference>
<sequence length="1032" mass="112841">MINTKFEPGARIWLNLKPVLLSVLFTFVLIHSHQSAAQSSEIATLKDRLIPDFISNEQQRAEKDSTTISVLASGYYTSQQSNGSWSDIDYTDTSRSEWAPSEHLARLRAMAADYYQAPTPAKLSQLSDGIDYWYQVNPVSDNWWWGDIGKQKYLGPIGLILESQLQPYQKTNILSDFPTAPSMTGANRTDISQSVIYGGLLDNDGNRVQAGIDGIGDSIVQTTGEGIQPDNSYHQHGPLLHNGSYGKVLLGSSLYWAYQVRDLQWAYPQTKVDIITDYFLEGDRWMTRHGRMDYSTGGRSISRPGPAVLSNDTLLKRIGYTEALVPSRADETQDFRDHVNGSPSGLNQHKHYWRSDYGINARPDYLFTVHMSSNRVRSSETGNGENLLGFWLGLGNTFLYQSGQEYRDIFPVWDWTQLPGVTGPAYEGPSRTWGESSLQNTTFVGGVTNDDAGISVMKLDILATRANKAWFHFDDAMVALGSDITSSHANNVFTTVEQNLLDGSVTVDGSVLSTGAHSLTNAGWIHHNNIGYLFPGDWSGAVSLQSQSGSWKQINDSKSDTTISKDVFKLAIAHGSQPVADDYAYIILPNASLSETQSAAQSPGIDILVNNETQQAVYHQNTQTTGVVFYQPGSLTLPGGETISVTHSSVVLIDQSLATPTIMIATPGSGGMDINVCWTDTSGLTQKTPVTMPGSAAELGRSQPVTFDGTVGDCAATPAILSAHDTYTRDGSYADSNYGDRSYIVIKDSGSGFQRTGFLQWDLSQLANIPVQSANLKLHVRNSDATTIKLYASDDNWDELSLTHNTAPNKGALLAQPGISGDDQWLTLDLTSYINNELASDQKASFIIEGGSAEAYTAIDSKEHLNAPRLRVTPMALLPGDDAMIRDGSYANDNYGSWSYMAVKPSSSGFNRKALLQWDLSDISTDSVSQAELKLHVRNTDATTTLNLYKTGDDWDEQSLSWNTAPASGWLFAQPAVTGNNQWITVDITDFVNAELAGDKHLSFVIEGSDSEIYTAIDSKEDNNQPQIVISL</sequence>
<comment type="caution">
    <text evidence="10">The sequence shown here is derived from an EMBL/GenBank/DDBJ whole genome shotgun (WGS) entry which is preliminary data.</text>
</comment>
<dbReference type="InterPro" id="IPR008929">
    <property type="entry name" value="Chondroitin_lyas"/>
</dbReference>
<evidence type="ECO:0000259" key="9">
    <source>
        <dbReference type="Pfam" id="PF24517"/>
    </source>
</evidence>
<accession>A0ABQ1R8Y6</accession>
<dbReference type="InterPro" id="IPR011013">
    <property type="entry name" value="Gal_mutarotase_sf_dom"/>
</dbReference>